<sequence>MAAIKENENEKKGSLMSYILREIRNHFWWELLVRGIGFILKGMVRLIKGLFQ</sequence>
<evidence type="ECO:0000313" key="1">
    <source>
        <dbReference type="EMBL" id="PTM57622.1"/>
    </source>
</evidence>
<dbReference type="AlphaFoldDB" id="A0A2T4Z6V7"/>
<comment type="caution">
    <text evidence="1">The sequence shown here is derived from an EMBL/GenBank/DDBJ whole genome shotgun (WGS) entry which is preliminary data.</text>
</comment>
<reference evidence="1 2" key="1">
    <citation type="submission" date="2018-04" db="EMBL/GenBank/DDBJ databases">
        <title>Genomic Encyclopedia of Archaeal and Bacterial Type Strains, Phase II (KMG-II): from individual species to whole genera.</title>
        <authorList>
            <person name="Goeker M."/>
        </authorList>
    </citation>
    <scope>NUCLEOTIDE SEQUENCE [LARGE SCALE GENOMIC DNA]</scope>
    <source>
        <strain evidence="1 2">DSM 45169</strain>
    </source>
</reference>
<name>A0A2T4Z6V7_9BACL</name>
<protein>
    <submittedName>
        <fullName evidence="1">Uncharacterized protein</fullName>
    </submittedName>
</protein>
<dbReference type="Proteomes" id="UP000241639">
    <property type="component" value="Unassembled WGS sequence"/>
</dbReference>
<accession>A0A2T4Z6V7</accession>
<organism evidence="1 2">
    <name type="scientific">Desmospora activa DSM 45169</name>
    <dbReference type="NCBI Taxonomy" id="1121389"/>
    <lineage>
        <taxon>Bacteria</taxon>
        <taxon>Bacillati</taxon>
        <taxon>Bacillota</taxon>
        <taxon>Bacilli</taxon>
        <taxon>Bacillales</taxon>
        <taxon>Thermoactinomycetaceae</taxon>
        <taxon>Desmospora</taxon>
    </lineage>
</organism>
<gene>
    <name evidence="1" type="ORF">C8J48_0172</name>
</gene>
<dbReference type="EMBL" id="PZZP01000001">
    <property type="protein sequence ID" value="PTM57622.1"/>
    <property type="molecule type" value="Genomic_DNA"/>
</dbReference>
<proteinExistence type="predicted"/>
<keyword evidence="2" id="KW-1185">Reference proteome</keyword>
<evidence type="ECO:0000313" key="2">
    <source>
        <dbReference type="Proteomes" id="UP000241639"/>
    </source>
</evidence>